<gene>
    <name evidence="6" type="ORF">EJ903_03130</name>
</gene>
<sequence length="282" mass="31223">MKRLAHLSDLHFGRIDARVVAGLLADLVHTGPDGVVISGDLVQRAKPDHFAMARAFLEELPFPYLVVPGNHDIPVYNLIKRFTDPFRLYRRWISADLSPFHVDDDIAILGLTTARAIGVDFTAGRINRAQIARIRDVFDPLPDRLFKIVFAHHPFLPPPDAPDTPLVGRHGLALSALESCGVDLILSGHLHRAYTGDAAIRHPGLSRSILASHAATATSTRLRGEANAYTLITVDPPRVSFRLRVWDGDRFTAGSRSDWRKDTDRWVLDTEANPSAPQHPLA</sequence>
<dbReference type="OrthoDB" id="9794568at2"/>
<proteinExistence type="inferred from homology"/>
<dbReference type="InterPro" id="IPR050884">
    <property type="entry name" value="CNP_phosphodiesterase-III"/>
</dbReference>
<evidence type="ECO:0000313" key="7">
    <source>
        <dbReference type="Proteomes" id="UP000277007"/>
    </source>
</evidence>
<dbReference type="Gene3D" id="3.60.21.10">
    <property type="match status" value="1"/>
</dbReference>
<evidence type="ECO:0000256" key="3">
    <source>
        <dbReference type="ARBA" id="ARBA00023004"/>
    </source>
</evidence>
<dbReference type="EMBL" id="RXMA01000002">
    <property type="protein sequence ID" value="RTR23539.1"/>
    <property type="molecule type" value="Genomic_DNA"/>
</dbReference>
<keyword evidence="1" id="KW-0479">Metal-binding</keyword>
<protein>
    <submittedName>
        <fullName evidence="6">Metallophosphoesterase</fullName>
    </submittedName>
</protein>
<evidence type="ECO:0000313" key="6">
    <source>
        <dbReference type="EMBL" id="RTR23539.1"/>
    </source>
</evidence>
<evidence type="ECO:0000256" key="1">
    <source>
        <dbReference type="ARBA" id="ARBA00022723"/>
    </source>
</evidence>
<keyword evidence="3" id="KW-0408">Iron</keyword>
<reference evidence="6 7" key="1">
    <citation type="submission" date="2018-12" db="EMBL/GenBank/DDBJ databases">
        <authorList>
            <person name="Yang Y."/>
        </authorList>
    </citation>
    <scope>NUCLEOTIDE SEQUENCE [LARGE SCALE GENOMIC DNA]</scope>
    <source>
        <strain evidence="6 7">L-25-5w-1</strain>
    </source>
</reference>
<dbReference type="PANTHER" id="PTHR42988">
    <property type="entry name" value="PHOSPHOHYDROLASE"/>
    <property type="match status" value="1"/>
</dbReference>
<dbReference type="AlphaFoldDB" id="A0A3S0L0R3"/>
<name>A0A3S0L0R3_9PROT</name>
<dbReference type="Proteomes" id="UP000277007">
    <property type="component" value="Unassembled WGS sequence"/>
</dbReference>
<dbReference type="InterPro" id="IPR004843">
    <property type="entry name" value="Calcineurin-like_PHP"/>
</dbReference>
<dbReference type="GO" id="GO:0046872">
    <property type="term" value="F:metal ion binding"/>
    <property type="evidence" value="ECO:0007669"/>
    <property type="project" value="UniProtKB-KW"/>
</dbReference>
<dbReference type="RefSeq" id="WP_126612041.1">
    <property type="nucleotide sequence ID" value="NZ_JBHUCY010000010.1"/>
</dbReference>
<keyword evidence="7" id="KW-1185">Reference proteome</keyword>
<feature type="domain" description="Calcineurin-like phosphoesterase" evidence="5">
    <location>
        <begin position="3"/>
        <end position="192"/>
    </location>
</feature>
<evidence type="ECO:0000256" key="4">
    <source>
        <dbReference type="ARBA" id="ARBA00025742"/>
    </source>
</evidence>
<dbReference type="InterPro" id="IPR029052">
    <property type="entry name" value="Metallo-depent_PP-like"/>
</dbReference>
<dbReference type="CDD" id="cd07400">
    <property type="entry name" value="MPP_1"/>
    <property type="match status" value="1"/>
</dbReference>
<comment type="caution">
    <text evidence="6">The sequence shown here is derived from an EMBL/GenBank/DDBJ whole genome shotgun (WGS) entry which is preliminary data.</text>
</comment>
<dbReference type="Pfam" id="PF00149">
    <property type="entry name" value="Metallophos"/>
    <property type="match status" value="1"/>
</dbReference>
<dbReference type="GO" id="GO:0016787">
    <property type="term" value="F:hydrolase activity"/>
    <property type="evidence" value="ECO:0007669"/>
    <property type="project" value="UniProtKB-KW"/>
</dbReference>
<keyword evidence="2" id="KW-0378">Hydrolase</keyword>
<evidence type="ECO:0000259" key="5">
    <source>
        <dbReference type="Pfam" id="PF00149"/>
    </source>
</evidence>
<dbReference type="SUPFAM" id="SSF56300">
    <property type="entry name" value="Metallo-dependent phosphatases"/>
    <property type="match status" value="1"/>
</dbReference>
<accession>A0A3S0L0R3</accession>
<organism evidence="6 7">
    <name type="scientific">Azospirillum griseum</name>
    <dbReference type="NCBI Taxonomy" id="2496639"/>
    <lineage>
        <taxon>Bacteria</taxon>
        <taxon>Pseudomonadati</taxon>
        <taxon>Pseudomonadota</taxon>
        <taxon>Alphaproteobacteria</taxon>
        <taxon>Rhodospirillales</taxon>
        <taxon>Azospirillaceae</taxon>
        <taxon>Azospirillum</taxon>
    </lineage>
</organism>
<dbReference type="PANTHER" id="PTHR42988:SF2">
    <property type="entry name" value="CYCLIC NUCLEOTIDE PHOSPHODIESTERASE CBUA0032-RELATED"/>
    <property type="match status" value="1"/>
</dbReference>
<comment type="similarity">
    <text evidence="4">Belongs to the cyclic nucleotide phosphodiesterase class-III family.</text>
</comment>
<evidence type="ECO:0000256" key="2">
    <source>
        <dbReference type="ARBA" id="ARBA00022801"/>
    </source>
</evidence>